<evidence type="ECO:0000256" key="3">
    <source>
        <dbReference type="ARBA" id="ARBA00022840"/>
    </source>
</evidence>
<sequence length="249" mass="27158">MAVTALLVDGLTVRFGSFRAIDDLSLAIDYGEVRAVIGPNGAGKTTLLDVISGITRPKEGRVIFDATGGSANVTFDVTTRSESAIARAGIRRKFQKPSVFEGLSVRQHIAIGADAGFRRRLDEPALEDRISEVMETVGLTEHADRLAGELGHGQKQWLEIGMVLASDPKVLMLDEPVAGLTDEETERTAALVRRLNRPDRAIVVVEHDMDFVERIADRVTVLHEGRTLFEGPMDKVRADAGVIEVYLGR</sequence>
<dbReference type="STRING" id="639283.Snov_4138"/>
<dbReference type="SUPFAM" id="SSF52540">
    <property type="entry name" value="P-loop containing nucleoside triphosphate hydrolases"/>
    <property type="match status" value="1"/>
</dbReference>
<dbReference type="GO" id="GO:0005886">
    <property type="term" value="C:plasma membrane"/>
    <property type="evidence" value="ECO:0007669"/>
    <property type="project" value="TreeGrafter"/>
</dbReference>
<dbReference type="eggNOG" id="COG4674">
    <property type="taxonomic scope" value="Bacteria"/>
</dbReference>
<proteinExistence type="predicted"/>
<dbReference type="Proteomes" id="UP000006633">
    <property type="component" value="Chromosome"/>
</dbReference>
<dbReference type="OrthoDB" id="9780942at2"/>
<evidence type="ECO:0000256" key="2">
    <source>
        <dbReference type="ARBA" id="ARBA00022741"/>
    </source>
</evidence>
<dbReference type="InterPro" id="IPR003593">
    <property type="entry name" value="AAA+_ATPase"/>
</dbReference>
<dbReference type="GO" id="GO:0005524">
    <property type="term" value="F:ATP binding"/>
    <property type="evidence" value="ECO:0007669"/>
    <property type="project" value="UniProtKB-KW"/>
</dbReference>
<dbReference type="RefSeq" id="WP_013168909.1">
    <property type="nucleotide sequence ID" value="NC_014217.1"/>
</dbReference>
<dbReference type="HOGENOM" id="CLU_000604_1_2_5"/>
<reference evidence="5 6" key="1">
    <citation type="journal article" date="2012" name="Stand. Genomic Sci.">
        <title>Complete genome sequence of the facultatively chemolithoautotrophic and methylotrophic alpha Proteobacterium Starkeya novella type strain (ATCC 8093(T)).</title>
        <authorList>
            <person name="Kappler U."/>
            <person name="Davenport K."/>
            <person name="Beatson S."/>
            <person name="Lucas S."/>
            <person name="Lapidus A."/>
            <person name="Copeland A."/>
            <person name="Berry K.W."/>
            <person name="Glavina Del Rio T."/>
            <person name="Hammon N."/>
            <person name="Dalin E."/>
            <person name="Tice H."/>
            <person name="Pitluck S."/>
            <person name="Richardson P."/>
            <person name="Bruce D."/>
            <person name="Goodwin L.A."/>
            <person name="Han C."/>
            <person name="Tapia R."/>
            <person name="Detter J.C."/>
            <person name="Chang Y.J."/>
            <person name="Jeffries C.D."/>
            <person name="Land M."/>
            <person name="Hauser L."/>
            <person name="Kyrpides N.C."/>
            <person name="Goker M."/>
            <person name="Ivanova N."/>
            <person name="Klenk H.P."/>
            <person name="Woyke T."/>
        </authorList>
    </citation>
    <scope>NUCLEOTIDE SEQUENCE [LARGE SCALE GENOMIC DNA]</scope>
    <source>
        <strain evidence="6">ATCC 8093 / DSM 506 / JCM 20403 / CCM 1077 / IAM 12100 / NBRC 12443 / NCIMB 10456</strain>
    </source>
</reference>
<dbReference type="InterPro" id="IPR003439">
    <property type="entry name" value="ABC_transporter-like_ATP-bd"/>
</dbReference>
<dbReference type="GO" id="GO:0016887">
    <property type="term" value="F:ATP hydrolysis activity"/>
    <property type="evidence" value="ECO:0007669"/>
    <property type="project" value="InterPro"/>
</dbReference>
<keyword evidence="2" id="KW-0547">Nucleotide-binding</keyword>
<dbReference type="PROSITE" id="PS50893">
    <property type="entry name" value="ABC_TRANSPORTER_2"/>
    <property type="match status" value="1"/>
</dbReference>
<dbReference type="AlphaFoldDB" id="D7A1I3"/>
<evidence type="ECO:0000259" key="4">
    <source>
        <dbReference type="PROSITE" id="PS50893"/>
    </source>
</evidence>
<dbReference type="Gene3D" id="3.40.50.300">
    <property type="entry name" value="P-loop containing nucleotide triphosphate hydrolases"/>
    <property type="match status" value="1"/>
</dbReference>
<keyword evidence="3 5" id="KW-0067">ATP-binding</keyword>
<evidence type="ECO:0000313" key="6">
    <source>
        <dbReference type="Proteomes" id="UP000006633"/>
    </source>
</evidence>
<feature type="domain" description="ABC transporter" evidence="4">
    <location>
        <begin position="6"/>
        <end position="249"/>
    </location>
</feature>
<dbReference type="PANTHER" id="PTHR45772">
    <property type="entry name" value="CONSERVED COMPONENT OF ABC TRANSPORTER FOR NATURAL AMINO ACIDS-RELATED"/>
    <property type="match status" value="1"/>
</dbReference>
<evidence type="ECO:0000256" key="1">
    <source>
        <dbReference type="ARBA" id="ARBA00022448"/>
    </source>
</evidence>
<dbReference type="InterPro" id="IPR051120">
    <property type="entry name" value="ABC_AA/LPS_Transport"/>
</dbReference>
<dbReference type="KEGG" id="sno:Snov_4138"/>
<keyword evidence="1" id="KW-0813">Transport</keyword>
<name>D7A1I3_ANCN5</name>
<dbReference type="SMART" id="SM00382">
    <property type="entry name" value="AAA"/>
    <property type="match status" value="1"/>
</dbReference>
<organism evidence="5 6">
    <name type="scientific">Ancylobacter novellus (strain ATCC 8093 / DSM 506 / JCM 20403 / CCM 1077 / IAM 12100 / NBRC 12443 / NCIMB 10456)</name>
    <name type="common">Starkeya novella</name>
    <dbReference type="NCBI Taxonomy" id="639283"/>
    <lineage>
        <taxon>Bacteria</taxon>
        <taxon>Pseudomonadati</taxon>
        <taxon>Pseudomonadota</taxon>
        <taxon>Alphaproteobacteria</taxon>
        <taxon>Hyphomicrobiales</taxon>
        <taxon>Xanthobacteraceae</taxon>
        <taxon>Ancylobacter</taxon>
    </lineage>
</organism>
<dbReference type="InterPro" id="IPR027417">
    <property type="entry name" value="P-loop_NTPase"/>
</dbReference>
<protein>
    <submittedName>
        <fullName evidence="5">Urea ABC transporter, ATP-binding protein UrtD</fullName>
    </submittedName>
</protein>
<dbReference type="CDD" id="cd03219">
    <property type="entry name" value="ABC_Mj1267_LivG_branched"/>
    <property type="match status" value="1"/>
</dbReference>
<evidence type="ECO:0000313" key="5">
    <source>
        <dbReference type="EMBL" id="ADH91408.1"/>
    </source>
</evidence>
<dbReference type="Pfam" id="PF00005">
    <property type="entry name" value="ABC_tran"/>
    <property type="match status" value="1"/>
</dbReference>
<accession>D7A1I3</accession>
<dbReference type="PANTHER" id="PTHR45772:SF8">
    <property type="entry name" value="HIGH-AFFINITY BRANCHED-CHAIN AMINO ACID TRANSPORT ATP-BINDING PROTEIN"/>
    <property type="match status" value="1"/>
</dbReference>
<keyword evidence="6" id="KW-1185">Reference proteome</keyword>
<gene>
    <name evidence="5" type="ordered locus">Snov_4138</name>
</gene>
<dbReference type="EMBL" id="CP002026">
    <property type="protein sequence ID" value="ADH91408.1"/>
    <property type="molecule type" value="Genomic_DNA"/>
</dbReference>